<dbReference type="RefSeq" id="WP_274266272.1">
    <property type="nucleotide sequence ID" value="NZ_CP117880.1"/>
</dbReference>
<evidence type="ECO:0000256" key="4">
    <source>
        <dbReference type="ARBA" id="ARBA00023136"/>
    </source>
</evidence>
<dbReference type="Gene3D" id="1.20.1600.10">
    <property type="entry name" value="Outer membrane efflux proteins (OEP)"/>
    <property type="match status" value="2"/>
</dbReference>
<evidence type="ECO:0000256" key="5">
    <source>
        <dbReference type="ARBA" id="ARBA00023237"/>
    </source>
</evidence>
<dbReference type="InterPro" id="IPR051906">
    <property type="entry name" value="TolC-like"/>
</dbReference>
<name>A0ABY7WJI5_9SPHI</name>
<accession>A0ABY7WJI5</accession>
<proteinExistence type="predicted"/>
<evidence type="ECO:0000256" key="1">
    <source>
        <dbReference type="ARBA" id="ARBA00004442"/>
    </source>
</evidence>
<keyword evidence="3" id="KW-0812">Transmembrane</keyword>
<dbReference type="PANTHER" id="PTHR30026">
    <property type="entry name" value="OUTER MEMBRANE PROTEIN TOLC"/>
    <property type="match status" value="1"/>
</dbReference>
<keyword evidence="2" id="KW-1134">Transmembrane beta strand</keyword>
<keyword evidence="4" id="KW-0472">Membrane</keyword>
<dbReference type="EMBL" id="CP117880">
    <property type="protein sequence ID" value="WDF67544.1"/>
    <property type="molecule type" value="Genomic_DNA"/>
</dbReference>
<keyword evidence="7" id="KW-1185">Reference proteome</keyword>
<gene>
    <name evidence="6" type="ORF">PQ465_14690</name>
</gene>
<sequence length="422" mass="48470">MRYVFLYIIFTLPCFLSAQSLSIEQLWQQLEDSRAYEKETLRVELQKSEQVLNRLDRLPLVYGDLNLQRNLIVPTTPVPAIAFDPAAPAGSFIPLRFATDWSSKVGAQLEWRLFDPSRKATEAEANLLTEKATISAQDAKQTWRREATLAYAAIVLASAQYEMAIADSSTYAELLRISRDRYEAGRETLENYLDAQQQMERKKIQLAEAWSVLLVANIDLARYADVTSFTKLNSGLEHIISLLKSYEPTYYGKLLADVDKRLADQRTRDVRRQYLPTLSFNAYLGTQYFANELQLFNNQAWYGNSYANIALRLPISQYFQRQTALRQATMEGDLRKLDWADEQQHEDIAQDKRMAKLQAVEKRIAGLEHIVSLCVEKKAVLLTAFQAGKILLASYNVANSEYIKAQKELWQAQYDWIDNAMK</sequence>
<organism evidence="6 7">
    <name type="scientific">Sphingobacterium oryzagri</name>
    <dbReference type="NCBI Taxonomy" id="3025669"/>
    <lineage>
        <taxon>Bacteria</taxon>
        <taxon>Pseudomonadati</taxon>
        <taxon>Bacteroidota</taxon>
        <taxon>Sphingobacteriia</taxon>
        <taxon>Sphingobacteriales</taxon>
        <taxon>Sphingobacteriaceae</taxon>
        <taxon>Sphingobacterium</taxon>
    </lineage>
</organism>
<keyword evidence="5" id="KW-0998">Cell outer membrane</keyword>
<comment type="subcellular location">
    <subcellularLocation>
        <location evidence="1">Cell outer membrane</location>
    </subcellularLocation>
</comment>
<evidence type="ECO:0000313" key="6">
    <source>
        <dbReference type="EMBL" id="WDF67544.1"/>
    </source>
</evidence>
<dbReference type="PANTHER" id="PTHR30026:SF20">
    <property type="entry name" value="OUTER MEMBRANE PROTEIN TOLC"/>
    <property type="match status" value="1"/>
</dbReference>
<evidence type="ECO:0000256" key="3">
    <source>
        <dbReference type="ARBA" id="ARBA00022692"/>
    </source>
</evidence>
<reference evidence="6 7" key="1">
    <citation type="submission" date="2023-02" db="EMBL/GenBank/DDBJ databases">
        <title>Genome sequence of Sphingobacterium sp. KACC 22765.</title>
        <authorList>
            <person name="Kim S."/>
            <person name="Heo J."/>
            <person name="Kwon S.-W."/>
        </authorList>
    </citation>
    <scope>NUCLEOTIDE SEQUENCE [LARGE SCALE GENOMIC DNA]</scope>
    <source>
        <strain evidence="6 7">KACC 22765</strain>
    </source>
</reference>
<dbReference type="SUPFAM" id="SSF56954">
    <property type="entry name" value="Outer membrane efflux proteins (OEP)"/>
    <property type="match status" value="1"/>
</dbReference>
<evidence type="ECO:0000256" key="2">
    <source>
        <dbReference type="ARBA" id="ARBA00022452"/>
    </source>
</evidence>
<dbReference type="Proteomes" id="UP001221558">
    <property type="component" value="Chromosome"/>
</dbReference>
<evidence type="ECO:0000313" key="7">
    <source>
        <dbReference type="Proteomes" id="UP001221558"/>
    </source>
</evidence>
<protein>
    <submittedName>
        <fullName evidence="6">TolC family protein</fullName>
    </submittedName>
</protein>